<evidence type="ECO:0000256" key="5">
    <source>
        <dbReference type="ARBA" id="ARBA00023136"/>
    </source>
</evidence>
<proteinExistence type="inferred from homology"/>
<evidence type="ECO:0000259" key="7">
    <source>
        <dbReference type="Pfam" id="PF10277"/>
    </source>
</evidence>
<accession>A0A1B8Y031</accession>
<sequence>MANIAFTVMHVFCSFIGAATMYARYTLLRHCSAESVKKRTWANIILLVLGLLACQAYFLENNFPVLVFQKVHIAGVLTATVCASVYTVINTVISYRTPPEKDSRVKCHLHLVISLATILALALDHQYGTSYHKWLSTIIFYGYLATFATDFKIYGFTIPKNMEDDWFYIITSSPGDVEANTGNNESSEI</sequence>
<keyword evidence="4 6" id="KW-1133">Transmembrane helix</keyword>
<evidence type="ECO:0000313" key="8">
    <source>
        <dbReference type="EMBL" id="OCA16248.1"/>
    </source>
</evidence>
<keyword evidence="5 6" id="KW-0472">Membrane</keyword>
<dbReference type="InterPro" id="IPR050911">
    <property type="entry name" value="DRAM/TMEM150_Autophagy_Mod"/>
</dbReference>
<dbReference type="EMBL" id="KV460640">
    <property type="protein sequence ID" value="OCA16248.1"/>
    <property type="molecule type" value="Genomic_DNA"/>
</dbReference>
<feature type="transmembrane region" description="Helical" evidence="6">
    <location>
        <begin position="71"/>
        <end position="93"/>
    </location>
</feature>
<name>A0A1B8Y031_XENTR</name>
<reference evidence="8" key="2">
    <citation type="journal article" date="2010" name="Science">
        <title>The genome of the Western clawed frog Xenopus tropicalis.</title>
        <authorList>
            <person name="Hellsten U."/>
            <person name="Harland R.M."/>
            <person name="Gilchrist M.J."/>
            <person name="Hendrix D."/>
            <person name="Jurka J."/>
            <person name="Kapitonov V."/>
            <person name="Ovcharenko I."/>
            <person name="Putnam N.H."/>
            <person name="Shu S."/>
            <person name="Taher L."/>
            <person name="Blitz I.L."/>
            <person name="Blumberg B."/>
            <person name="Dichmann D.S."/>
            <person name="Dubchak I."/>
            <person name="Amaya E."/>
            <person name="Detter J.C."/>
            <person name="Fletcher R."/>
            <person name="Gerhard D.S."/>
            <person name="Goodstein D."/>
            <person name="Graves T."/>
            <person name="Grigoriev I.V."/>
            <person name="Grimwood J."/>
            <person name="Kawashima T."/>
            <person name="Lindquist E."/>
            <person name="Lucas S.M."/>
            <person name="Mead P.E."/>
            <person name="Mitros T."/>
            <person name="Ogino H."/>
            <person name="Ohta Y."/>
            <person name="Poliakov A.V."/>
            <person name="Pollet N."/>
            <person name="Robert J."/>
            <person name="Salamov A."/>
            <person name="Sater A.K."/>
            <person name="Schmutz J."/>
            <person name="Terry A."/>
            <person name="Vize P.D."/>
            <person name="Warren W.C."/>
            <person name="Wells D."/>
            <person name="Wills A."/>
            <person name="Wilson R.K."/>
            <person name="Zimmerman L.B."/>
            <person name="Zorn A.M."/>
            <person name="Grainger R."/>
            <person name="Grammer T."/>
            <person name="Khokha M.K."/>
            <person name="Richardson P.M."/>
            <person name="Rokhsar D.S."/>
        </authorList>
    </citation>
    <scope>NUCLEOTIDE SEQUENCE [LARGE SCALE GENOMIC DNA]</scope>
    <source>
        <strain evidence="8">Nigerian</strain>
    </source>
</reference>
<dbReference type="PANTHER" id="PTHR21324">
    <property type="entry name" value="FASTING-INDUCIBLE INTEGRAL MEMBRANE PROTEIN TM6P1-RELATED"/>
    <property type="match status" value="1"/>
</dbReference>
<dbReference type="AlphaFoldDB" id="A0A1B8Y031"/>
<feature type="domain" description="CWH43-like N-terminal" evidence="7">
    <location>
        <begin position="5"/>
        <end position="152"/>
    </location>
</feature>
<protein>
    <recommendedName>
        <fullName evidence="7">CWH43-like N-terminal domain-containing protein</fullName>
    </recommendedName>
</protein>
<evidence type="ECO:0000256" key="1">
    <source>
        <dbReference type="ARBA" id="ARBA00004127"/>
    </source>
</evidence>
<comment type="similarity">
    <text evidence="2">Belongs to the DRAM/TMEM150 family.</text>
</comment>
<comment type="subcellular location">
    <subcellularLocation>
        <location evidence="1">Endomembrane system</location>
        <topology evidence="1">Multi-pass membrane protein</topology>
    </subcellularLocation>
</comment>
<dbReference type="GO" id="GO:0012505">
    <property type="term" value="C:endomembrane system"/>
    <property type="evidence" value="ECO:0007669"/>
    <property type="project" value="UniProtKB-SubCell"/>
</dbReference>
<evidence type="ECO:0000256" key="3">
    <source>
        <dbReference type="ARBA" id="ARBA00022692"/>
    </source>
</evidence>
<keyword evidence="3 6" id="KW-0812">Transmembrane</keyword>
<evidence type="ECO:0000256" key="6">
    <source>
        <dbReference type="SAM" id="Phobius"/>
    </source>
</evidence>
<organism evidence="8">
    <name type="scientific">Xenopus tropicalis</name>
    <name type="common">Western clawed frog</name>
    <name type="synonym">Silurana tropicalis</name>
    <dbReference type="NCBI Taxonomy" id="8364"/>
    <lineage>
        <taxon>Eukaryota</taxon>
        <taxon>Metazoa</taxon>
        <taxon>Chordata</taxon>
        <taxon>Craniata</taxon>
        <taxon>Vertebrata</taxon>
        <taxon>Euteleostomi</taxon>
        <taxon>Amphibia</taxon>
        <taxon>Batrachia</taxon>
        <taxon>Anura</taxon>
        <taxon>Pipoidea</taxon>
        <taxon>Pipidae</taxon>
        <taxon>Xenopodinae</taxon>
        <taxon>Xenopus</taxon>
        <taxon>Silurana</taxon>
    </lineage>
</organism>
<reference evidence="8" key="3">
    <citation type="submission" date="2016-05" db="EMBL/GenBank/DDBJ databases">
        <title>WGS assembly of Xenopus tropicalis.</title>
        <authorList>
            <person name="Sessions A."/>
            <person name="Jenkins J."/>
            <person name="Mitros T."/>
            <person name="Lyons J.T."/>
            <person name="Dichmann D.S."/>
            <person name="Robert J."/>
            <person name="Harland R.M."/>
            <person name="Rokhsar D.S."/>
        </authorList>
    </citation>
    <scope>NUCLEOTIDE SEQUENCE</scope>
    <source>
        <strain evidence="8">Nigerian</strain>
    </source>
</reference>
<dbReference type="InterPro" id="IPR019402">
    <property type="entry name" value="CWH43_N"/>
</dbReference>
<reference evidence="8" key="1">
    <citation type="submission" date="2009-11" db="EMBL/GenBank/DDBJ databases">
        <authorList>
            <consortium name="US DOE Joint Genome Institute (JGI-PGF)"/>
            <person name="Ottilar R."/>
            <person name="Schmutz J."/>
            <person name="Salamov A."/>
            <person name="Cheng J.F."/>
            <person name="Lucas S."/>
            <person name="Pitluck S."/>
            <person name="Gundlach H."/>
            <person name="Guo Y."/>
            <person name="Haberer G."/>
            <person name="Nasrallah J."/>
            <person name="Mayer K.F.X."/>
            <person name="van de Peer Y."/>
            <person name="Weigel D."/>
            <person name="Grigoriev I.V."/>
        </authorList>
    </citation>
    <scope>NUCLEOTIDE SEQUENCE</scope>
    <source>
        <strain evidence="8">Nigerian</strain>
    </source>
</reference>
<evidence type="ECO:0000256" key="4">
    <source>
        <dbReference type="ARBA" id="ARBA00022989"/>
    </source>
</evidence>
<dbReference type="Pfam" id="PF10277">
    <property type="entry name" value="Frag1"/>
    <property type="match status" value="1"/>
</dbReference>
<feature type="transmembrane region" description="Helical" evidence="6">
    <location>
        <begin position="40"/>
        <end position="59"/>
    </location>
</feature>
<gene>
    <name evidence="8" type="ORF">XENTR_v90028553mg</name>
</gene>
<feature type="transmembrane region" description="Helical" evidence="6">
    <location>
        <begin position="105"/>
        <end position="122"/>
    </location>
</feature>
<dbReference type="PANTHER" id="PTHR21324:SF20">
    <property type="entry name" value="DNA DAMAGE-REGULATED AUTOPHAGY MODULATOR PROTEIN 1"/>
    <property type="match status" value="1"/>
</dbReference>
<feature type="transmembrane region" description="Helical" evidence="6">
    <location>
        <begin position="134"/>
        <end position="154"/>
    </location>
</feature>
<evidence type="ECO:0000256" key="2">
    <source>
        <dbReference type="ARBA" id="ARBA00006565"/>
    </source>
</evidence>
<feature type="transmembrane region" description="Helical" evidence="6">
    <location>
        <begin position="6"/>
        <end position="28"/>
    </location>
</feature>